<protein>
    <recommendedName>
        <fullName evidence="5">Methyltransferase-like protein</fullName>
    </recommendedName>
</protein>
<sequence length="345" mass="39434">MMPTQNEGGAEIWDDFYKQYGGKFYKDRHWLRREVSELMPSVVKANPRKWCPPLQGDMNAEPIPDTIPKCQELKDRIVGLEVGCGCGSAAFPLLRANSSMFLFACDFSNTAIQHLKSRDEYQAQLRSSKRRIYAFVANAATDKWHWLEDLALEIGGFHFLTLIYVISAIPSHLMRSTVVRVTKLLRPGGLIFFRDYAAGDMKQARFDKRGSKNKVTHQTYKRGEGTLAHYFSLEDVNNLFNGLDLKTLVLTNIERDITNHKMDITMNRIWIQAKFLLLVRKEDVRAGNGAARTSSSLSRIDSHQFDFAHDQSFSCPRILSSLWNNSESSERHSATTSSSWWCCFS</sequence>
<dbReference type="InterPro" id="IPR029063">
    <property type="entry name" value="SAM-dependent_MTases_sf"/>
</dbReference>
<dbReference type="AlphaFoldDB" id="A0A7S3NJL3"/>
<dbReference type="PANTHER" id="PTHR22809:SF14">
    <property type="entry name" value="TRNA N(3)-METHYLCYTIDINE METHYLTRANSFERASE"/>
    <property type="match status" value="1"/>
</dbReference>
<evidence type="ECO:0000313" key="4">
    <source>
        <dbReference type="EMBL" id="CAE0364980.1"/>
    </source>
</evidence>
<keyword evidence="2" id="KW-0489">Methyltransferase</keyword>
<name>A0A7S3NJL3_9STRA</name>
<keyword evidence="3" id="KW-0808">Transferase</keyword>
<dbReference type="CDD" id="cd02440">
    <property type="entry name" value="AdoMet_MTases"/>
    <property type="match status" value="1"/>
</dbReference>
<comment type="similarity">
    <text evidence="1">Belongs to the methyltransferase superfamily. METL family.</text>
</comment>
<proteinExistence type="inferred from homology"/>
<dbReference type="GO" id="GO:0008173">
    <property type="term" value="F:RNA methyltransferase activity"/>
    <property type="evidence" value="ECO:0007669"/>
    <property type="project" value="UniProtKB-ARBA"/>
</dbReference>
<organism evidence="4">
    <name type="scientific">Aureoumbra lagunensis</name>
    <dbReference type="NCBI Taxonomy" id="44058"/>
    <lineage>
        <taxon>Eukaryota</taxon>
        <taxon>Sar</taxon>
        <taxon>Stramenopiles</taxon>
        <taxon>Ochrophyta</taxon>
        <taxon>Pelagophyceae</taxon>
        <taxon>Pelagomonadales</taxon>
        <taxon>Aureoumbra</taxon>
    </lineage>
</organism>
<evidence type="ECO:0000256" key="3">
    <source>
        <dbReference type="ARBA" id="ARBA00022679"/>
    </source>
</evidence>
<reference evidence="4" key="1">
    <citation type="submission" date="2021-01" db="EMBL/GenBank/DDBJ databases">
        <authorList>
            <person name="Corre E."/>
            <person name="Pelletier E."/>
            <person name="Niang G."/>
            <person name="Scheremetjew M."/>
            <person name="Finn R."/>
            <person name="Kale V."/>
            <person name="Holt S."/>
            <person name="Cochrane G."/>
            <person name="Meng A."/>
            <person name="Brown T."/>
            <person name="Cohen L."/>
        </authorList>
    </citation>
    <scope>NUCLEOTIDE SEQUENCE</scope>
    <source>
        <strain evidence="4">CCMP1510</strain>
    </source>
</reference>
<dbReference type="Gene3D" id="3.40.50.150">
    <property type="entry name" value="Vaccinia Virus protein VP39"/>
    <property type="match status" value="1"/>
</dbReference>
<dbReference type="InterPro" id="IPR026113">
    <property type="entry name" value="METTL2/6/8-like"/>
</dbReference>
<dbReference type="Pfam" id="PF13489">
    <property type="entry name" value="Methyltransf_23"/>
    <property type="match status" value="1"/>
</dbReference>
<dbReference type="SUPFAM" id="SSF53335">
    <property type="entry name" value="S-adenosyl-L-methionine-dependent methyltransferases"/>
    <property type="match status" value="1"/>
</dbReference>
<dbReference type="GO" id="GO:0032259">
    <property type="term" value="P:methylation"/>
    <property type="evidence" value="ECO:0007669"/>
    <property type="project" value="UniProtKB-KW"/>
</dbReference>
<evidence type="ECO:0008006" key="5">
    <source>
        <dbReference type="Google" id="ProtNLM"/>
    </source>
</evidence>
<accession>A0A7S3NJL3</accession>
<dbReference type="PANTHER" id="PTHR22809">
    <property type="entry name" value="METHYLTRANSFERASE-RELATED"/>
    <property type="match status" value="1"/>
</dbReference>
<evidence type="ECO:0000256" key="1">
    <source>
        <dbReference type="ARBA" id="ARBA00009725"/>
    </source>
</evidence>
<gene>
    <name evidence="4" type="ORF">ALAG00032_LOCUS5722</name>
</gene>
<evidence type="ECO:0000256" key="2">
    <source>
        <dbReference type="ARBA" id="ARBA00022603"/>
    </source>
</evidence>
<dbReference type="GO" id="GO:0008757">
    <property type="term" value="F:S-adenosylmethionine-dependent methyltransferase activity"/>
    <property type="evidence" value="ECO:0007669"/>
    <property type="project" value="UniProtKB-ARBA"/>
</dbReference>
<dbReference type="EMBL" id="HBIJ01008121">
    <property type="protein sequence ID" value="CAE0364980.1"/>
    <property type="molecule type" value="Transcribed_RNA"/>
</dbReference>